<reference evidence="3" key="1">
    <citation type="journal article" date="2023" name="Commun. Biol.">
        <title>Genome analysis of Parmales, the sister group of diatoms, reveals the evolutionary specialization of diatoms from phago-mixotrophs to photoautotrophs.</title>
        <authorList>
            <person name="Ban H."/>
            <person name="Sato S."/>
            <person name="Yoshikawa S."/>
            <person name="Yamada K."/>
            <person name="Nakamura Y."/>
            <person name="Ichinomiya M."/>
            <person name="Sato N."/>
            <person name="Blanc-Mathieu R."/>
            <person name="Endo H."/>
            <person name="Kuwata A."/>
            <person name="Ogata H."/>
        </authorList>
    </citation>
    <scope>NUCLEOTIDE SEQUENCE [LARGE SCALE GENOMIC DNA]</scope>
</reference>
<evidence type="ECO:0000313" key="3">
    <source>
        <dbReference type="Proteomes" id="UP001165065"/>
    </source>
</evidence>
<evidence type="ECO:0000313" key="2">
    <source>
        <dbReference type="EMBL" id="GMI48711.1"/>
    </source>
</evidence>
<dbReference type="Gene3D" id="3.30.230.30">
    <property type="entry name" value="Impact, N-terminal domain"/>
    <property type="match status" value="1"/>
</dbReference>
<keyword evidence="3" id="KW-1185">Reference proteome</keyword>
<dbReference type="Proteomes" id="UP001165065">
    <property type="component" value="Unassembled WGS sequence"/>
</dbReference>
<feature type="region of interest" description="Disordered" evidence="1">
    <location>
        <begin position="264"/>
        <end position="294"/>
    </location>
</feature>
<dbReference type="SUPFAM" id="SSF54211">
    <property type="entry name" value="Ribosomal protein S5 domain 2-like"/>
    <property type="match status" value="1"/>
</dbReference>
<accession>A0A9W7GPV9</accession>
<sequence length="555" mass="60130">MALQPSEHSLPSPPKYSFTSSESITYKRHAFTAHCCNIDSEDDAHSAHAELSKCFPPSTLCSMAYMVGTSASPTTGYEDHGDFGVGEKLLFLLQRFNALSTLIICTREVHRCIIPENLGVRKFKFAVVCAKLALEYHFSLLDPTGVMSGSMLGDSMVRSSWEEGSAGTIDESGSFGFRHMRIGENGSVGVSEPSITTVKGGNKAGVSGGFDVNNSSSVGGIGGRTGMPGPSTFARVALQPHTSTLSDLALPQVKKMEKLGEVNNFRNRTPRGRKVTKRRNAGNARGKATGNAATTNVANQNALEQGSLGSNSATWLRAEVINSRGSNHGTSTPPPPSPPERDFGMREMGMWDEEKKDNWSIEEEEGGGGGGRRRTESEFTVGSWGGEAHTPISMAPGIEDTLESYSPGKPGVKQGGEEGEEKVRRKNPYFVLGKKAKHSLKTMRKGNDVLCTVLQCVCVLFEGKSKINEGWYDVRDFVVKLDFNEIFRGGEGMIVPDRVNAVRRKLLMMGMEVGDVRRVNGVAADVMEWIMDVCGFREEEFRRGGGSRGFALTAS</sequence>
<dbReference type="EMBL" id="BRYA01000418">
    <property type="protein sequence ID" value="GMI48711.1"/>
    <property type="molecule type" value="Genomic_DNA"/>
</dbReference>
<comment type="caution">
    <text evidence="2">The sequence shown here is derived from an EMBL/GenBank/DDBJ whole genome shotgun (WGS) entry which is preliminary data.</text>
</comment>
<feature type="region of interest" description="Disordered" evidence="1">
    <location>
        <begin position="323"/>
        <end position="345"/>
    </location>
</feature>
<feature type="region of interest" description="Disordered" evidence="1">
    <location>
        <begin position="358"/>
        <end position="377"/>
    </location>
</feature>
<organism evidence="2 3">
    <name type="scientific">Triparma columacea</name>
    <dbReference type="NCBI Taxonomy" id="722753"/>
    <lineage>
        <taxon>Eukaryota</taxon>
        <taxon>Sar</taxon>
        <taxon>Stramenopiles</taxon>
        <taxon>Ochrophyta</taxon>
        <taxon>Bolidophyceae</taxon>
        <taxon>Parmales</taxon>
        <taxon>Triparmaceae</taxon>
        <taxon>Triparma</taxon>
    </lineage>
</organism>
<proteinExistence type="predicted"/>
<protein>
    <submittedName>
        <fullName evidence="2">Uncharacterized protein</fullName>
    </submittedName>
</protein>
<dbReference type="InterPro" id="IPR036956">
    <property type="entry name" value="Impact_N_sf"/>
</dbReference>
<dbReference type="InterPro" id="IPR020568">
    <property type="entry name" value="Ribosomal_Su5_D2-typ_SF"/>
</dbReference>
<feature type="compositionally biased region" description="Low complexity" evidence="1">
    <location>
        <begin position="281"/>
        <end position="294"/>
    </location>
</feature>
<feature type="compositionally biased region" description="Basic residues" evidence="1">
    <location>
        <begin position="268"/>
        <end position="280"/>
    </location>
</feature>
<name>A0A9W7GPV9_9STRA</name>
<evidence type="ECO:0000256" key="1">
    <source>
        <dbReference type="SAM" id="MobiDB-lite"/>
    </source>
</evidence>
<gene>
    <name evidence="2" type="ORF">TrCOL_g11525</name>
</gene>
<dbReference type="AlphaFoldDB" id="A0A9W7GPV9"/>
<dbReference type="OrthoDB" id="10456175at2759"/>